<dbReference type="PROSITE" id="PS50056">
    <property type="entry name" value="TYR_PHOSPHATASE_2"/>
    <property type="match status" value="1"/>
</dbReference>
<gene>
    <name evidence="14" type="primary">LOC116305645</name>
</gene>
<dbReference type="SUPFAM" id="SSF52799">
    <property type="entry name" value="(Phosphotyrosine protein) phosphatases II"/>
    <property type="match status" value="1"/>
</dbReference>
<feature type="compositionally biased region" description="Polar residues" evidence="8">
    <location>
        <begin position="419"/>
        <end position="428"/>
    </location>
</feature>
<dbReference type="InterPro" id="IPR014847">
    <property type="entry name" value="FA"/>
</dbReference>
<dbReference type="SMART" id="SM00228">
    <property type="entry name" value="PDZ"/>
    <property type="match status" value="1"/>
</dbReference>
<dbReference type="PRINTS" id="PR00935">
    <property type="entry name" value="BAND41"/>
</dbReference>
<dbReference type="Proteomes" id="UP000515163">
    <property type="component" value="Unplaced"/>
</dbReference>
<dbReference type="InterPro" id="IPR011993">
    <property type="entry name" value="PH-like_dom_sf"/>
</dbReference>
<dbReference type="GO" id="GO:0005856">
    <property type="term" value="C:cytoskeleton"/>
    <property type="evidence" value="ECO:0007669"/>
    <property type="project" value="UniProtKB-SubCell"/>
</dbReference>
<dbReference type="FunCoup" id="A0A6P8IVX0">
    <property type="interactions" value="2288"/>
</dbReference>
<dbReference type="SMART" id="SM01195">
    <property type="entry name" value="FA"/>
    <property type="match status" value="1"/>
</dbReference>
<dbReference type="Pfam" id="PF00373">
    <property type="entry name" value="FERM_M"/>
    <property type="match status" value="1"/>
</dbReference>
<dbReference type="InterPro" id="IPR041783">
    <property type="entry name" value="PTPN3/4_FERM_C"/>
</dbReference>
<keyword evidence="4" id="KW-0963">Cytoplasm</keyword>
<dbReference type="InterPro" id="IPR018980">
    <property type="entry name" value="FERM_PH-like_C"/>
</dbReference>
<dbReference type="FunFam" id="2.30.29.30:FF:000002">
    <property type="entry name" value="Band 4.1-like protein 5 isoform 1"/>
    <property type="match status" value="1"/>
</dbReference>
<dbReference type="PANTHER" id="PTHR45706">
    <property type="entry name" value="TYROSINE-PROTEIN PHOSPHATASE"/>
    <property type="match status" value="1"/>
</dbReference>
<feature type="domain" description="PDZ" evidence="12">
    <location>
        <begin position="478"/>
        <end position="549"/>
    </location>
</feature>
<evidence type="ECO:0000259" key="12">
    <source>
        <dbReference type="PROSITE" id="PS50106"/>
    </source>
</evidence>
<evidence type="ECO:0000256" key="4">
    <source>
        <dbReference type="ARBA" id="ARBA00022490"/>
    </source>
</evidence>
<dbReference type="CDD" id="cd13189">
    <property type="entry name" value="FERM_C_PTPN4_PTPN3_like"/>
    <property type="match status" value="1"/>
</dbReference>
<dbReference type="InterPro" id="IPR029071">
    <property type="entry name" value="Ubiquitin-like_domsf"/>
</dbReference>
<dbReference type="InterPro" id="IPR029021">
    <property type="entry name" value="Prot-tyrosine_phosphatase-like"/>
</dbReference>
<evidence type="ECO:0000313" key="14">
    <source>
        <dbReference type="RefSeq" id="XP_031571456.1"/>
    </source>
</evidence>
<proteinExistence type="inferred from homology"/>
<dbReference type="KEGG" id="aten:116305645"/>
<dbReference type="FunFam" id="1.20.80.10:FF:000003">
    <property type="entry name" value="Tyrosine-protein phosphatase non-receptor type 4"/>
    <property type="match status" value="1"/>
</dbReference>
<dbReference type="InterPro" id="IPR035963">
    <property type="entry name" value="FERM_2"/>
</dbReference>
<dbReference type="CDD" id="cd14473">
    <property type="entry name" value="FERM_B-lobe"/>
    <property type="match status" value="1"/>
</dbReference>
<dbReference type="EC" id="3.1.3.48" evidence="3"/>
<dbReference type="InterPro" id="IPR000299">
    <property type="entry name" value="FERM_domain"/>
</dbReference>
<dbReference type="PROSITE" id="PS50057">
    <property type="entry name" value="FERM_3"/>
    <property type="match status" value="1"/>
</dbReference>
<reference evidence="14" key="1">
    <citation type="submission" date="2025-08" db="UniProtKB">
        <authorList>
            <consortium name="RefSeq"/>
        </authorList>
    </citation>
    <scope>IDENTIFICATION</scope>
    <source>
        <tissue evidence="14">Tentacle</tissue>
    </source>
</reference>
<dbReference type="InterPro" id="IPR000387">
    <property type="entry name" value="Tyr_Pase_dom"/>
</dbReference>
<dbReference type="SUPFAM" id="SSF54236">
    <property type="entry name" value="Ubiquitin-like"/>
    <property type="match status" value="1"/>
</dbReference>
<dbReference type="SMART" id="SM01196">
    <property type="entry name" value="FERM_C"/>
    <property type="match status" value="1"/>
</dbReference>
<dbReference type="SMART" id="SM00404">
    <property type="entry name" value="PTPc_motif"/>
    <property type="match status" value="1"/>
</dbReference>
<evidence type="ECO:0000259" key="9">
    <source>
        <dbReference type="PROSITE" id="PS50055"/>
    </source>
</evidence>
<dbReference type="InterPro" id="IPR001478">
    <property type="entry name" value="PDZ"/>
</dbReference>
<keyword evidence="6" id="KW-0904">Protein phosphatase</keyword>
<dbReference type="InterPro" id="IPR019748">
    <property type="entry name" value="FERM_central"/>
</dbReference>
<dbReference type="RefSeq" id="XP_031571456.1">
    <property type="nucleotide sequence ID" value="XM_031715596.1"/>
</dbReference>
<dbReference type="GO" id="GO:0016020">
    <property type="term" value="C:membrane"/>
    <property type="evidence" value="ECO:0007669"/>
    <property type="project" value="UniProtKB-ARBA"/>
</dbReference>
<evidence type="ECO:0000256" key="1">
    <source>
        <dbReference type="ARBA" id="ARBA00004245"/>
    </source>
</evidence>
<dbReference type="Pfam" id="PF08736">
    <property type="entry name" value="FA"/>
    <property type="match status" value="1"/>
</dbReference>
<evidence type="ECO:0000256" key="8">
    <source>
        <dbReference type="SAM" id="MobiDB-lite"/>
    </source>
</evidence>
<protein>
    <recommendedName>
        <fullName evidence="3">protein-tyrosine-phosphatase</fullName>
        <ecNumber evidence="3">3.1.3.48</ecNumber>
    </recommendedName>
</protein>
<dbReference type="InParanoid" id="A0A6P8IVX0"/>
<dbReference type="InterPro" id="IPR019747">
    <property type="entry name" value="FERM_CS"/>
</dbReference>
<dbReference type="Gene3D" id="3.10.20.90">
    <property type="entry name" value="Phosphatidylinositol 3-kinase Catalytic Subunit, Chain A, domain 1"/>
    <property type="match status" value="1"/>
</dbReference>
<dbReference type="Gene3D" id="2.30.42.10">
    <property type="match status" value="1"/>
</dbReference>
<dbReference type="InterPro" id="IPR003595">
    <property type="entry name" value="Tyr_Pase_cat"/>
</dbReference>
<dbReference type="PRINTS" id="PR00700">
    <property type="entry name" value="PRTYPHPHTASE"/>
</dbReference>
<name>A0A6P8IVX0_ACTTE</name>
<dbReference type="GeneID" id="116305645"/>
<dbReference type="SUPFAM" id="SSF50156">
    <property type="entry name" value="PDZ domain-like"/>
    <property type="match status" value="1"/>
</dbReference>
<dbReference type="InterPro" id="IPR014352">
    <property type="entry name" value="FERM/acyl-CoA-bd_prot_sf"/>
</dbReference>
<evidence type="ECO:0000256" key="5">
    <source>
        <dbReference type="ARBA" id="ARBA00022801"/>
    </source>
</evidence>
<feature type="region of interest" description="Disordered" evidence="8">
    <location>
        <begin position="419"/>
        <end position="478"/>
    </location>
</feature>
<feature type="domain" description="Tyrosine specific protein phosphatases" evidence="10">
    <location>
        <begin position="806"/>
        <end position="880"/>
    </location>
</feature>
<dbReference type="InterPro" id="IPR036034">
    <property type="entry name" value="PDZ_sf"/>
</dbReference>
<dbReference type="PROSITE" id="PS00661">
    <property type="entry name" value="FERM_2"/>
    <property type="match status" value="1"/>
</dbReference>
<dbReference type="PROSITE" id="PS50106">
    <property type="entry name" value="PDZ"/>
    <property type="match status" value="1"/>
</dbReference>
<dbReference type="InterPro" id="IPR018979">
    <property type="entry name" value="FERM_N"/>
</dbReference>
<accession>A0A6P8IVX0</accession>
<dbReference type="Pfam" id="PF09379">
    <property type="entry name" value="FERM_N"/>
    <property type="match status" value="1"/>
</dbReference>
<comment type="subcellular location">
    <subcellularLocation>
        <location evidence="1">Cytoplasm</location>
        <location evidence="1">Cytoskeleton</location>
    </subcellularLocation>
</comment>
<dbReference type="SMART" id="SM00295">
    <property type="entry name" value="B41"/>
    <property type="match status" value="1"/>
</dbReference>
<evidence type="ECO:0000256" key="6">
    <source>
        <dbReference type="ARBA" id="ARBA00022912"/>
    </source>
</evidence>
<dbReference type="PROSITE" id="PS50055">
    <property type="entry name" value="TYR_PHOSPHATASE_PTP"/>
    <property type="match status" value="1"/>
</dbReference>
<keyword evidence="13" id="KW-1185">Reference proteome</keyword>
<dbReference type="Gene3D" id="3.90.190.10">
    <property type="entry name" value="Protein tyrosine phosphatase superfamily"/>
    <property type="match status" value="1"/>
</dbReference>
<dbReference type="SUPFAM" id="SSF50729">
    <property type="entry name" value="PH domain-like"/>
    <property type="match status" value="1"/>
</dbReference>
<dbReference type="SUPFAM" id="SSF47031">
    <property type="entry name" value="Second domain of FERM"/>
    <property type="match status" value="1"/>
</dbReference>
<evidence type="ECO:0000256" key="3">
    <source>
        <dbReference type="ARBA" id="ARBA00013064"/>
    </source>
</evidence>
<organism evidence="13 14">
    <name type="scientific">Actinia tenebrosa</name>
    <name type="common">Australian red waratah sea anemone</name>
    <dbReference type="NCBI Taxonomy" id="6105"/>
    <lineage>
        <taxon>Eukaryota</taxon>
        <taxon>Metazoa</taxon>
        <taxon>Cnidaria</taxon>
        <taxon>Anthozoa</taxon>
        <taxon>Hexacorallia</taxon>
        <taxon>Actiniaria</taxon>
        <taxon>Actiniidae</taxon>
        <taxon>Actinia</taxon>
    </lineage>
</organism>
<evidence type="ECO:0000256" key="2">
    <source>
        <dbReference type="ARBA" id="ARBA00009649"/>
    </source>
</evidence>
<keyword evidence="7" id="KW-0206">Cytoskeleton</keyword>
<dbReference type="Gene3D" id="2.30.29.30">
    <property type="entry name" value="Pleckstrin-homology domain (PH domain)/Phosphotyrosine-binding domain (PTB)"/>
    <property type="match status" value="1"/>
</dbReference>
<dbReference type="PANTHER" id="PTHR45706:SF4">
    <property type="entry name" value="TYROSINE-PROTEIN PHOSPHATASE"/>
    <property type="match status" value="1"/>
</dbReference>
<dbReference type="CDD" id="cd14541">
    <property type="entry name" value="PTPc-N3_4"/>
    <property type="match status" value="1"/>
</dbReference>
<dbReference type="GO" id="GO:0004725">
    <property type="term" value="F:protein tyrosine phosphatase activity"/>
    <property type="evidence" value="ECO:0007669"/>
    <property type="project" value="UniProtKB-EC"/>
</dbReference>
<evidence type="ECO:0000259" key="11">
    <source>
        <dbReference type="PROSITE" id="PS50057"/>
    </source>
</evidence>
<dbReference type="AlphaFoldDB" id="A0A6P8IVX0"/>
<dbReference type="InterPro" id="IPR019749">
    <property type="entry name" value="Band_41_domain"/>
</dbReference>
<dbReference type="OrthoDB" id="5948105at2759"/>
<dbReference type="Pfam" id="PF00102">
    <property type="entry name" value="Y_phosphatase"/>
    <property type="match status" value="1"/>
</dbReference>
<evidence type="ECO:0000313" key="13">
    <source>
        <dbReference type="Proteomes" id="UP000515163"/>
    </source>
</evidence>
<feature type="domain" description="FERM" evidence="11">
    <location>
        <begin position="32"/>
        <end position="316"/>
    </location>
</feature>
<dbReference type="PROSITE" id="PS00383">
    <property type="entry name" value="TYR_PHOSPHATASE_1"/>
    <property type="match status" value="1"/>
</dbReference>
<dbReference type="Pfam" id="PF00595">
    <property type="entry name" value="PDZ"/>
    <property type="match status" value="1"/>
</dbReference>
<dbReference type="SMART" id="SM00194">
    <property type="entry name" value="PTPc"/>
    <property type="match status" value="1"/>
</dbReference>
<dbReference type="Gene3D" id="1.20.80.10">
    <property type="match status" value="1"/>
</dbReference>
<dbReference type="InterPro" id="IPR000242">
    <property type="entry name" value="PTP_cat"/>
</dbReference>
<evidence type="ECO:0000256" key="7">
    <source>
        <dbReference type="ARBA" id="ARBA00023212"/>
    </source>
</evidence>
<dbReference type="Pfam" id="PF09380">
    <property type="entry name" value="FERM_C"/>
    <property type="match status" value="1"/>
</dbReference>
<comment type="similarity">
    <text evidence="2">Belongs to the protein-tyrosine phosphatase family. Non-receptor class subfamily.</text>
</comment>
<keyword evidence="5" id="KW-0378">Hydrolase</keyword>
<sequence length="891" mass="102971">MSRKFRPVSQSGMYSVRGSEIARTGNSNPQMIRCVVELLDDSEFIIDLDKDSKGEVLLNEVFNHLDLQEREFFGLHYFAPDSPDNLVWLREEKLIRKQRKGPPPYIFYYGVRFFVSDPAKLTEDLTRYYFYQQIKRDLLTGRLPCFYDTAAELASYILQAELGDYDPKLHLDGYVGEFRFIPDQTDDFEERASEFHKHHVGQTPADAEFNFLEVAKNLDLYGVNLHCAQDNQGTELFIGVSALGLTVYHNKCKINFFPWSKIIKVCFKRKRFYIQIRPDWNEWKDNVIAFQMPTYRATKNMWKTCVEYHSFYRTHCPKPTNNRRLFRMGSKYRFKGKTEYQAIEESRNHVRPEPKIVRTLSRRYSKRSDSGTWSRSLRRLDLDREFEKDPSLFNEKHAPKFHYSSAPNSTDKLDKVNFRRSNSTSGNVGSIAKPSVAQDNHQKTGRSSDSLDSKNSDECDEDETKVGNGTTPQEGLMTVKMDPDDKGRFGFNVQGGSDIELPVIVSKIAPSTPADLCVPQLQEGDEIVYINGQSMKGLAHLEIVELIRSISCCKNQTLILTIRPNVFASQGPRSINDSPTHVLSPEQYIENERKHEQDIIIAKKEKAEARDEEALRVSIEQLRENLDSGDLLVYFQELYRKKPGMSMDEARKPENLPKNRYRDILPYDDTRVKLLKGNSDYINANYVNMEIPSRHIVLTYIAAQGPLEKTCGDFWQMVWEKESTLVIMLTTTMERGRVKCHQYWPEGDDTWTFGNLEVVCTKIRDFSPSYVYREMYVTNNKSLRSRVIVQLQYLAWPDHDVPEDATDFLEFVHSVRHYREGTSTPVVVHCSAGVGRSGVLMFIETAFAMIEGAEPVYPLEIVRKMRDQRGSLIQTPVNIVCLSCLLRYMTG</sequence>
<dbReference type="InterPro" id="IPR016130">
    <property type="entry name" value="Tyr_Pase_AS"/>
</dbReference>
<feature type="domain" description="Tyrosine-protein phosphatase" evidence="9">
    <location>
        <begin position="631"/>
        <end position="875"/>
    </location>
</feature>
<evidence type="ECO:0000259" key="10">
    <source>
        <dbReference type="PROSITE" id="PS50056"/>
    </source>
</evidence>